<organism evidence="2 3">
    <name type="scientific">Aspergillus transmontanensis</name>
    <dbReference type="NCBI Taxonomy" id="1034304"/>
    <lineage>
        <taxon>Eukaryota</taxon>
        <taxon>Fungi</taxon>
        <taxon>Dikarya</taxon>
        <taxon>Ascomycota</taxon>
        <taxon>Pezizomycotina</taxon>
        <taxon>Eurotiomycetes</taxon>
        <taxon>Eurotiomycetidae</taxon>
        <taxon>Eurotiales</taxon>
        <taxon>Aspergillaceae</taxon>
        <taxon>Aspergillus</taxon>
        <taxon>Aspergillus subgen. Circumdati</taxon>
    </lineage>
</organism>
<protein>
    <submittedName>
        <fullName evidence="2">Uncharacterized protein</fullName>
    </submittedName>
</protein>
<dbReference type="Proteomes" id="UP000325433">
    <property type="component" value="Unassembled WGS sequence"/>
</dbReference>
<dbReference type="EMBL" id="ML738384">
    <property type="protein sequence ID" value="KAE8308427.1"/>
    <property type="molecule type" value="Genomic_DNA"/>
</dbReference>
<gene>
    <name evidence="2" type="ORF">BDV41DRAFT_551584</name>
</gene>
<feature type="region of interest" description="Disordered" evidence="1">
    <location>
        <begin position="37"/>
        <end position="56"/>
    </location>
</feature>
<name>A0A5N6VIT3_9EURO</name>
<evidence type="ECO:0000313" key="2">
    <source>
        <dbReference type="EMBL" id="KAE8308427.1"/>
    </source>
</evidence>
<accession>A0A5N6VIT3</accession>
<keyword evidence="3" id="KW-1185">Reference proteome</keyword>
<reference evidence="3" key="1">
    <citation type="submission" date="2019-04" db="EMBL/GenBank/DDBJ databases">
        <title>Friends and foes A comparative genomics studyof 23 Aspergillus species from section Flavi.</title>
        <authorList>
            <consortium name="DOE Joint Genome Institute"/>
            <person name="Kjaerbolling I."/>
            <person name="Vesth T."/>
            <person name="Frisvad J.C."/>
            <person name="Nybo J.L."/>
            <person name="Theobald S."/>
            <person name="Kildgaard S."/>
            <person name="Isbrandt T."/>
            <person name="Kuo A."/>
            <person name="Sato A."/>
            <person name="Lyhne E.K."/>
            <person name="Kogle M.E."/>
            <person name="Wiebenga A."/>
            <person name="Kun R.S."/>
            <person name="Lubbers R.J."/>
            <person name="Makela M.R."/>
            <person name="Barry K."/>
            <person name="Chovatia M."/>
            <person name="Clum A."/>
            <person name="Daum C."/>
            <person name="Haridas S."/>
            <person name="He G."/>
            <person name="LaButti K."/>
            <person name="Lipzen A."/>
            <person name="Mondo S."/>
            <person name="Riley R."/>
            <person name="Salamov A."/>
            <person name="Simmons B.A."/>
            <person name="Magnuson J.K."/>
            <person name="Henrissat B."/>
            <person name="Mortensen U.H."/>
            <person name="Larsen T.O."/>
            <person name="Devries R.P."/>
            <person name="Grigoriev I.V."/>
            <person name="Machida M."/>
            <person name="Baker S.E."/>
            <person name="Andersen M.R."/>
        </authorList>
    </citation>
    <scope>NUCLEOTIDE SEQUENCE [LARGE SCALE GENOMIC DNA]</scope>
    <source>
        <strain evidence="3">CBS 130015</strain>
    </source>
</reference>
<evidence type="ECO:0000313" key="3">
    <source>
        <dbReference type="Proteomes" id="UP000325433"/>
    </source>
</evidence>
<proteinExistence type="predicted"/>
<evidence type="ECO:0000256" key="1">
    <source>
        <dbReference type="SAM" id="MobiDB-lite"/>
    </source>
</evidence>
<dbReference type="AlphaFoldDB" id="A0A5N6VIT3"/>
<sequence length="56" mass="6456">MAFHIPCMLYHPHYYKPPRFNNQKPIPLPTVIKVNNTSQHNVPKIPPPPSIKTLQA</sequence>